<name>A0A1M6P9C8_PSETH</name>
<dbReference type="SMART" id="SM00354">
    <property type="entry name" value="HTH_LACI"/>
    <property type="match status" value="1"/>
</dbReference>
<keyword evidence="3" id="KW-0804">Transcription</keyword>
<protein>
    <submittedName>
        <fullName evidence="5">Transcriptional regulator, LacI family</fullName>
    </submittedName>
</protein>
<keyword evidence="1" id="KW-0805">Transcription regulation</keyword>
<dbReference type="SUPFAM" id="SSF53822">
    <property type="entry name" value="Periplasmic binding protein-like I"/>
    <property type="match status" value="1"/>
</dbReference>
<dbReference type="RefSeq" id="WP_073455277.1">
    <property type="nucleotide sequence ID" value="NZ_CALGVN010000053.1"/>
</dbReference>
<dbReference type="Pfam" id="PF13377">
    <property type="entry name" value="Peripla_BP_3"/>
    <property type="match status" value="1"/>
</dbReference>
<dbReference type="CDD" id="cd01392">
    <property type="entry name" value="HTH_LacI"/>
    <property type="match status" value="1"/>
</dbReference>
<dbReference type="AlphaFoldDB" id="A0A1M6P9C8"/>
<evidence type="ECO:0000313" key="6">
    <source>
        <dbReference type="Proteomes" id="UP000184363"/>
    </source>
</evidence>
<evidence type="ECO:0000259" key="4">
    <source>
        <dbReference type="PROSITE" id="PS50932"/>
    </source>
</evidence>
<evidence type="ECO:0000256" key="3">
    <source>
        <dbReference type="ARBA" id="ARBA00023163"/>
    </source>
</evidence>
<evidence type="ECO:0000256" key="2">
    <source>
        <dbReference type="ARBA" id="ARBA00023125"/>
    </source>
</evidence>
<dbReference type="SUPFAM" id="SSF47413">
    <property type="entry name" value="lambda repressor-like DNA-binding domains"/>
    <property type="match status" value="1"/>
</dbReference>
<dbReference type="Gene3D" id="1.10.260.40">
    <property type="entry name" value="lambda repressor-like DNA-binding domains"/>
    <property type="match status" value="1"/>
</dbReference>
<dbReference type="InterPro" id="IPR010982">
    <property type="entry name" value="Lambda_DNA-bd_dom_sf"/>
</dbReference>
<dbReference type="InterPro" id="IPR046335">
    <property type="entry name" value="LacI/GalR-like_sensor"/>
</dbReference>
<evidence type="ECO:0000256" key="1">
    <source>
        <dbReference type="ARBA" id="ARBA00023015"/>
    </source>
</evidence>
<dbReference type="GO" id="GO:0000976">
    <property type="term" value="F:transcription cis-regulatory region binding"/>
    <property type="evidence" value="ECO:0007669"/>
    <property type="project" value="TreeGrafter"/>
</dbReference>
<dbReference type="Proteomes" id="UP000184363">
    <property type="component" value="Unassembled WGS sequence"/>
</dbReference>
<dbReference type="InterPro" id="IPR028082">
    <property type="entry name" value="Peripla_BP_I"/>
</dbReference>
<dbReference type="OrthoDB" id="59108at2"/>
<organism evidence="5 6">
    <name type="scientific">Pseudonocardia thermophila</name>
    <dbReference type="NCBI Taxonomy" id="1848"/>
    <lineage>
        <taxon>Bacteria</taxon>
        <taxon>Bacillati</taxon>
        <taxon>Actinomycetota</taxon>
        <taxon>Actinomycetes</taxon>
        <taxon>Pseudonocardiales</taxon>
        <taxon>Pseudonocardiaceae</taxon>
        <taxon>Pseudonocardia</taxon>
    </lineage>
</organism>
<dbReference type="InterPro" id="IPR000843">
    <property type="entry name" value="HTH_LacI"/>
</dbReference>
<dbReference type="EMBL" id="FRAP01000002">
    <property type="protein sequence ID" value="SHK04546.1"/>
    <property type="molecule type" value="Genomic_DNA"/>
</dbReference>
<gene>
    <name evidence="5" type="ORF">SAMN05443637_102126</name>
</gene>
<dbReference type="CDD" id="cd06267">
    <property type="entry name" value="PBP1_LacI_sugar_binding-like"/>
    <property type="match status" value="1"/>
</dbReference>
<proteinExistence type="predicted"/>
<dbReference type="GO" id="GO:0003700">
    <property type="term" value="F:DNA-binding transcription factor activity"/>
    <property type="evidence" value="ECO:0007669"/>
    <property type="project" value="TreeGrafter"/>
</dbReference>
<dbReference type="PANTHER" id="PTHR30146:SF155">
    <property type="entry name" value="ALANINE RACEMASE"/>
    <property type="match status" value="1"/>
</dbReference>
<sequence>MRRPRLEDVAAAAGVSTASVSLVLRGRPGPSDRTREKVLAAAAQLGYRADRAASLLARRRTHLLGVPVQLRDVYRAELAEEIQLAADRRGYTVALSAITAAHDEQRVAETLLDLRCEALLLLAPGMPDADIAALATRVPVVAVSRRAEPAGFDVVRVADDQGVALVVDHLVELGHHALVHVDGGSEAMAADRRDGFLAATARHGVAGRVVPGGNTEEAGAAAARALLAEPELPTAVVAANDRSAIGLLDVFLRAGVRVPGDVSLTGYDDSELSRLAHVDLTTVNQEAAEQAEQAVDAALDRLDGGRTTSVERVLPPRLVVRGTTGPPRR</sequence>
<dbReference type="PROSITE" id="PS50932">
    <property type="entry name" value="HTH_LACI_2"/>
    <property type="match status" value="1"/>
</dbReference>
<dbReference type="Gene3D" id="3.40.50.2300">
    <property type="match status" value="2"/>
</dbReference>
<evidence type="ECO:0000313" key="5">
    <source>
        <dbReference type="EMBL" id="SHK04546.1"/>
    </source>
</evidence>
<dbReference type="STRING" id="1848.SAMN05443637_102126"/>
<dbReference type="Pfam" id="PF00356">
    <property type="entry name" value="LacI"/>
    <property type="match status" value="1"/>
</dbReference>
<reference evidence="5 6" key="1">
    <citation type="submission" date="2016-11" db="EMBL/GenBank/DDBJ databases">
        <authorList>
            <person name="Jaros S."/>
            <person name="Januszkiewicz K."/>
            <person name="Wedrychowicz H."/>
        </authorList>
    </citation>
    <scope>NUCLEOTIDE SEQUENCE [LARGE SCALE GENOMIC DNA]</scope>
    <source>
        <strain evidence="5 6">DSM 43832</strain>
    </source>
</reference>
<feature type="domain" description="HTH lacI-type" evidence="4">
    <location>
        <begin position="4"/>
        <end position="58"/>
    </location>
</feature>
<accession>A0A1M6P9C8</accession>
<keyword evidence="6" id="KW-1185">Reference proteome</keyword>
<dbReference type="PROSITE" id="PS00356">
    <property type="entry name" value="HTH_LACI_1"/>
    <property type="match status" value="1"/>
</dbReference>
<dbReference type="PANTHER" id="PTHR30146">
    <property type="entry name" value="LACI-RELATED TRANSCRIPTIONAL REPRESSOR"/>
    <property type="match status" value="1"/>
</dbReference>
<keyword evidence="2" id="KW-0238">DNA-binding</keyword>